<evidence type="ECO:0000313" key="2">
    <source>
        <dbReference type="Proteomes" id="UP000510643"/>
    </source>
</evidence>
<sequence length="125" mass="15023">MGVPLKFCFLFIFIMYSCSSLQDINDKTEYRLVNIDSTSYQYNKLLFLENNSEVYVVVIQKNKNCSFLEGETYRLKLKSNLPINYPNHKDLNSQYMYHNEVVYFIQKDATKWGFYKIENDKKYCK</sequence>
<protein>
    <recommendedName>
        <fullName evidence="3">Lipoprotein</fullName>
    </recommendedName>
</protein>
<dbReference type="KEGG" id="efal:FH779_17055"/>
<proteinExistence type="predicted"/>
<accession>A0A7H9DWW2</accession>
<gene>
    <name evidence="1" type="ORF">FH779_17055</name>
</gene>
<evidence type="ECO:0008006" key="3">
    <source>
        <dbReference type="Google" id="ProtNLM"/>
    </source>
</evidence>
<dbReference type="GeneID" id="78403199"/>
<dbReference type="EMBL" id="CP040908">
    <property type="protein sequence ID" value="QLL59688.1"/>
    <property type="molecule type" value="Genomic_DNA"/>
</dbReference>
<keyword evidence="2" id="KW-1185">Reference proteome</keyword>
<name>A0A7H9DWW2_9FLAO</name>
<dbReference type="RefSeq" id="WP_180905552.1">
    <property type="nucleotide sequence ID" value="NZ_CP040908.1"/>
</dbReference>
<dbReference type="Proteomes" id="UP000510643">
    <property type="component" value="Chromosome"/>
</dbReference>
<organism evidence="1 2">
    <name type="scientific">Empedobacter falsenii</name>
    <dbReference type="NCBI Taxonomy" id="343874"/>
    <lineage>
        <taxon>Bacteria</taxon>
        <taxon>Pseudomonadati</taxon>
        <taxon>Bacteroidota</taxon>
        <taxon>Flavobacteriia</taxon>
        <taxon>Flavobacteriales</taxon>
        <taxon>Weeksellaceae</taxon>
        <taxon>Empedobacter</taxon>
    </lineage>
</organism>
<reference evidence="1 2" key="1">
    <citation type="submission" date="2019-06" db="EMBL/GenBank/DDBJ databases">
        <title>Emergence of pandrug resistant Empedobacter falsenii in China.</title>
        <authorList>
            <person name="Dong N."/>
            <person name="Chen S."/>
            <person name="Zhang R."/>
        </authorList>
    </citation>
    <scope>NUCLEOTIDE SEQUENCE [LARGE SCALE GENOMIC DNA]</scope>
    <source>
        <strain evidence="1 2">1681-1</strain>
    </source>
</reference>
<dbReference type="PROSITE" id="PS51257">
    <property type="entry name" value="PROKAR_LIPOPROTEIN"/>
    <property type="match status" value="1"/>
</dbReference>
<evidence type="ECO:0000313" key="1">
    <source>
        <dbReference type="EMBL" id="QLL59688.1"/>
    </source>
</evidence>
<dbReference type="AlphaFoldDB" id="A0A7H9DWW2"/>